<dbReference type="GO" id="GO:0009062">
    <property type="term" value="P:fatty acid catabolic process"/>
    <property type="evidence" value="ECO:0007669"/>
    <property type="project" value="TreeGrafter"/>
</dbReference>
<dbReference type="GO" id="GO:0006637">
    <property type="term" value="P:acyl-CoA metabolic process"/>
    <property type="evidence" value="ECO:0007669"/>
    <property type="project" value="InterPro"/>
</dbReference>
<dbReference type="PANTHER" id="PTHR11066">
    <property type="entry name" value="ACYL-COA THIOESTERASE"/>
    <property type="match status" value="1"/>
</dbReference>
<protein>
    <submittedName>
        <fullName evidence="3">Acyl-CoA thioesterase II</fullName>
        <ecNumber evidence="3">3.1.2.-</ecNumber>
    </submittedName>
</protein>
<evidence type="ECO:0000313" key="3">
    <source>
        <dbReference type="EMBL" id="AIY17883.1"/>
    </source>
</evidence>
<dbReference type="GeneID" id="96610321"/>
<comment type="similarity">
    <text evidence="1">Belongs to the C/M/P thioester hydrolase family.</text>
</comment>
<dbReference type="eggNOG" id="COG1946">
    <property type="taxonomic scope" value="Bacteria"/>
</dbReference>
<sequence length="301" mass="32817">MNPTSQIFTDAVTLKECPAEVFDHAFTATTQPCPWPKAYGGDMVAQALVAASRTVGDGKSMHSMHSYFMRPVDIGAEVRYEVEALRDGRGYSTRQVRGFQNGKPVYVCLASFAAGEPSGSFQAEMPAGLPGPDTLPTSAAYLADRSGGTMTDVSKDYWQHGRSFDMRHVPGPVYLTVEGERTPHQAIWVRPYDALRDVEGLTAEQRDAAALAYVCDYTILEPALRVLGLAWADEGLVTASLDHAMWFHRPVRMDDWLLYAQEAVSVDDGRGMAVGRFFTPDGVLVASVVQEGMIRAGGRSS</sequence>
<dbReference type="Proteomes" id="UP000030300">
    <property type="component" value="Chromosome"/>
</dbReference>
<accession>A0A0A1DMV5</accession>
<dbReference type="SUPFAM" id="SSF54637">
    <property type="entry name" value="Thioesterase/thiol ester dehydrase-isomerase"/>
    <property type="match status" value="2"/>
</dbReference>
<dbReference type="Pfam" id="PF13622">
    <property type="entry name" value="4HBT_3"/>
    <property type="match status" value="1"/>
</dbReference>
<dbReference type="STRING" id="2045.KR76_15915"/>
<evidence type="ECO:0000256" key="2">
    <source>
        <dbReference type="ARBA" id="ARBA00022801"/>
    </source>
</evidence>
<dbReference type="CDD" id="cd03445">
    <property type="entry name" value="Thioesterase_II_repeat2"/>
    <property type="match status" value="1"/>
</dbReference>
<dbReference type="InterPro" id="IPR003703">
    <property type="entry name" value="Acyl_CoA_thio"/>
</dbReference>
<dbReference type="PANTHER" id="PTHR11066:SF34">
    <property type="entry name" value="ACYL-COENZYME A THIOESTERASE 8"/>
    <property type="match status" value="1"/>
</dbReference>
<reference evidence="3 4" key="1">
    <citation type="journal article" date="2015" name="Genome Announc.">
        <title>Complete Genome Sequence of Steroid-Transforming Nocardioides simplex VKM Ac-2033D.</title>
        <authorList>
            <person name="Shtratnikova V.Y."/>
            <person name="Schelkunov M.I."/>
            <person name="Pekov Y.A."/>
            <person name="Fokina V.V."/>
            <person name="Logacheva M.D."/>
            <person name="Sokolov S.L."/>
            <person name="Bragin E.Y."/>
            <person name="Ashapkin V.V."/>
            <person name="Donova M.V."/>
        </authorList>
    </citation>
    <scope>NUCLEOTIDE SEQUENCE [LARGE SCALE GENOMIC DNA]</scope>
    <source>
        <strain evidence="3 4">VKM Ac-2033D</strain>
    </source>
</reference>
<dbReference type="GO" id="GO:0047617">
    <property type="term" value="F:fatty acyl-CoA hydrolase activity"/>
    <property type="evidence" value="ECO:0007669"/>
    <property type="project" value="InterPro"/>
</dbReference>
<dbReference type="Gene3D" id="2.40.160.210">
    <property type="entry name" value="Acyl-CoA thioesterase, double hotdog domain"/>
    <property type="match status" value="1"/>
</dbReference>
<dbReference type="InterPro" id="IPR042171">
    <property type="entry name" value="Acyl-CoA_hotdog"/>
</dbReference>
<gene>
    <name evidence="3" type="ORF">KR76_15915</name>
</gene>
<name>A0A0A1DMV5_NOCSI</name>
<dbReference type="Pfam" id="PF20789">
    <property type="entry name" value="4HBT_3C"/>
    <property type="match status" value="1"/>
</dbReference>
<keyword evidence="2 3" id="KW-0378">Hydrolase</keyword>
<dbReference type="EC" id="3.1.2.-" evidence="3"/>
<evidence type="ECO:0000256" key="1">
    <source>
        <dbReference type="ARBA" id="ARBA00006538"/>
    </source>
</evidence>
<dbReference type="InterPro" id="IPR049450">
    <property type="entry name" value="ACOT8-like_C"/>
</dbReference>
<dbReference type="AlphaFoldDB" id="A0A0A1DMV5"/>
<dbReference type="HOGENOM" id="CLU_032690_0_1_11"/>
<dbReference type="KEGG" id="psim:KR76_15915"/>
<proteinExistence type="inferred from homology"/>
<dbReference type="EMBL" id="CP009896">
    <property type="protein sequence ID" value="AIY17883.1"/>
    <property type="molecule type" value="Genomic_DNA"/>
</dbReference>
<evidence type="ECO:0000313" key="4">
    <source>
        <dbReference type="Proteomes" id="UP000030300"/>
    </source>
</evidence>
<keyword evidence="4" id="KW-1185">Reference proteome</keyword>
<organism evidence="3 4">
    <name type="scientific">Nocardioides simplex</name>
    <name type="common">Arthrobacter simplex</name>
    <dbReference type="NCBI Taxonomy" id="2045"/>
    <lineage>
        <taxon>Bacteria</taxon>
        <taxon>Bacillati</taxon>
        <taxon>Actinomycetota</taxon>
        <taxon>Actinomycetes</taxon>
        <taxon>Propionibacteriales</taxon>
        <taxon>Nocardioidaceae</taxon>
        <taxon>Pimelobacter</taxon>
    </lineage>
</organism>
<dbReference type="InterPro" id="IPR049449">
    <property type="entry name" value="TesB_ACOT8-like_N"/>
</dbReference>
<dbReference type="CDD" id="cd03444">
    <property type="entry name" value="Thioesterase_II_repeat1"/>
    <property type="match status" value="1"/>
</dbReference>
<dbReference type="RefSeq" id="WP_038679649.1">
    <property type="nucleotide sequence ID" value="NZ_BJMC01000026.1"/>
</dbReference>
<dbReference type="InterPro" id="IPR029069">
    <property type="entry name" value="HotDog_dom_sf"/>
</dbReference>